<gene>
    <name evidence="1" type="ORF">AVENP_2126</name>
</gene>
<dbReference type="Gene3D" id="3.20.20.370">
    <property type="entry name" value="Glycoside hydrolase/deacetylase"/>
    <property type="match status" value="1"/>
</dbReference>
<name>A0AAE7BC44_9BACT</name>
<keyword evidence="2" id="KW-1185">Reference proteome</keyword>
<dbReference type="RefSeq" id="WP_228201888.1">
    <property type="nucleotide sequence ID" value="NZ_CP053840.1"/>
</dbReference>
<dbReference type="PANTHER" id="PTHR30292">
    <property type="entry name" value="UNCHARACTERIZED PROTEIN YBGL-RELATED"/>
    <property type="match status" value="1"/>
</dbReference>
<proteinExistence type="predicted"/>
<dbReference type="GO" id="GO:0005975">
    <property type="term" value="P:carbohydrate metabolic process"/>
    <property type="evidence" value="ECO:0007669"/>
    <property type="project" value="InterPro"/>
</dbReference>
<dbReference type="PANTHER" id="PTHR30292:SF0">
    <property type="entry name" value="5-OXOPROLINASE SUBUNIT A"/>
    <property type="match status" value="1"/>
</dbReference>
<dbReference type="EMBL" id="CP053840">
    <property type="protein sequence ID" value="QKF67654.1"/>
    <property type="molecule type" value="Genomic_DNA"/>
</dbReference>
<dbReference type="KEGG" id="avp:AVENP_2126"/>
<accession>A0AAE7BC44</accession>
<evidence type="ECO:0000313" key="1">
    <source>
        <dbReference type="EMBL" id="QKF67654.1"/>
    </source>
</evidence>
<sequence length="244" mass="27596">MKIKLNCDMGESFGIWKMGNDEEIMPLIDMANLACGFHASDALTMSRSVILAKKYNVSIGAHPSYNDLLGFGRRTVLCSLEEIKSMVLYQLGALNAFCRANGVVLSYVKPHGALYNDMMRDENIFKAILNAVSSFNKNIKLMVLSGPKNEEYEYTAKLYDMKLLFEVFADRNYNDDGTLVSRMDENAVLHDELEVVNRIVNLKDKGYLYSVNGQKLFLKTDSVCVHGDNDKALEFIKLLRKALY</sequence>
<dbReference type="CDD" id="cd10787">
    <property type="entry name" value="LamB_YcsF_like"/>
    <property type="match status" value="1"/>
</dbReference>
<dbReference type="InterPro" id="IPR011330">
    <property type="entry name" value="Glyco_hydro/deAcase_b/a-brl"/>
</dbReference>
<protein>
    <submittedName>
        <fullName evidence="1">Lactam utilization protein, LamB/YcsF family</fullName>
    </submittedName>
</protein>
<dbReference type="Pfam" id="PF03746">
    <property type="entry name" value="LamB_YcsF"/>
    <property type="match status" value="1"/>
</dbReference>
<reference evidence="1 2" key="1">
    <citation type="submission" date="2020-05" db="EMBL/GenBank/DDBJ databases">
        <title>Complete genome sequencing of Campylobacter and Arcobacter type strains.</title>
        <authorList>
            <person name="Miller W.G."/>
            <person name="Yee E."/>
        </authorList>
    </citation>
    <scope>NUCLEOTIDE SEQUENCE [LARGE SCALE GENOMIC DNA]</scope>
    <source>
        <strain evidence="1 2">LMG 26156</strain>
    </source>
</reference>
<dbReference type="Proteomes" id="UP000503482">
    <property type="component" value="Chromosome"/>
</dbReference>
<dbReference type="InterPro" id="IPR005501">
    <property type="entry name" value="LamB/YcsF/PxpA-like"/>
</dbReference>
<dbReference type="NCBIfam" id="NF003814">
    <property type="entry name" value="PRK05406.1-3"/>
    <property type="match status" value="1"/>
</dbReference>
<dbReference type="SUPFAM" id="SSF88713">
    <property type="entry name" value="Glycoside hydrolase/deacetylase"/>
    <property type="match status" value="1"/>
</dbReference>
<organism evidence="1 2">
    <name type="scientific">Arcobacter venerupis</name>
    <dbReference type="NCBI Taxonomy" id="1054033"/>
    <lineage>
        <taxon>Bacteria</taxon>
        <taxon>Pseudomonadati</taxon>
        <taxon>Campylobacterota</taxon>
        <taxon>Epsilonproteobacteria</taxon>
        <taxon>Campylobacterales</taxon>
        <taxon>Arcobacteraceae</taxon>
        <taxon>Arcobacter</taxon>
    </lineage>
</organism>
<dbReference type="AlphaFoldDB" id="A0AAE7BC44"/>
<dbReference type="NCBIfam" id="NF003816">
    <property type="entry name" value="PRK05406.1-5"/>
    <property type="match status" value="1"/>
</dbReference>
<evidence type="ECO:0000313" key="2">
    <source>
        <dbReference type="Proteomes" id="UP000503482"/>
    </source>
</evidence>